<accession>A0ACB9NW72</accession>
<gene>
    <name evidence="1" type="ORF">MLD38_024787</name>
</gene>
<dbReference type="Proteomes" id="UP001057402">
    <property type="component" value="Chromosome 7"/>
</dbReference>
<keyword evidence="2" id="KW-1185">Reference proteome</keyword>
<name>A0ACB9NW72_9MYRT</name>
<organism evidence="1 2">
    <name type="scientific">Melastoma candidum</name>
    <dbReference type="NCBI Taxonomy" id="119954"/>
    <lineage>
        <taxon>Eukaryota</taxon>
        <taxon>Viridiplantae</taxon>
        <taxon>Streptophyta</taxon>
        <taxon>Embryophyta</taxon>
        <taxon>Tracheophyta</taxon>
        <taxon>Spermatophyta</taxon>
        <taxon>Magnoliopsida</taxon>
        <taxon>eudicotyledons</taxon>
        <taxon>Gunneridae</taxon>
        <taxon>Pentapetalae</taxon>
        <taxon>rosids</taxon>
        <taxon>malvids</taxon>
        <taxon>Myrtales</taxon>
        <taxon>Melastomataceae</taxon>
        <taxon>Melastomatoideae</taxon>
        <taxon>Melastomateae</taxon>
        <taxon>Melastoma</taxon>
    </lineage>
</organism>
<reference evidence="2" key="1">
    <citation type="journal article" date="2023" name="Front. Plant Sci.">
        <title>Chromosomal-level genome assembly of Melastoma candidum provides insights into trichome evolution.</title>
        <authorList>
            <person name="Zhong Y."/>
            <person name="Wu W."/>
            <person name="Sun C."/>
            <person name="Zou P."/>
            <person name="Liu Y."/>
            <person name="Dai S."/>
            <person name="Zhou R."/>
        </authorList>
    </citation>
    <scope>NUCLEOTIDE SEQUENCE [LARGE SCALE GENOMIC DNA]</scope>
</reference>
<sequence>MKLPQKVVRFGRKTESSKTWIIIATSSCSFIIVVGISVSVIAKRSKISRGRPRTETEGIVDDIGSAESLQFNLGDIRAATENFADNNKLGQGGFGPVYRGKLPNGQEIAVKRLSENSGQGVLEFKNEVSLLARLQHRNLVRLLGFCLDGVEKLLVYEFMPNESLDKFIFDPWKRAPLDWDTRYKIITGIARGLLYLHEDSRLRIIHRDLKASNVLLDMDMNPKLSDFGMARLLEFDQTQAGTRRIMGTYGYMAPEYAVRGHFSPKSDVFSFGVLVLEILSGRQNLAPRSGEDQDILISHAWTNWREDRISDIIDPAVGSFYGTDIARCVHIGLLCVQEKMANRPSMASVVLMLNSRSVTLPVPAPPAFLTKTNSAVDDISSSLFDSTSRETKPGASANNRPTFSINDEEQEQQEEW</sequence>
<evidence type="ECO:0000313" key="1">
    <source>
        <dbReference type="EMBL" id="KAI4339902.1"/>
    </source>
</evidence>
<comment type="caution">
    <text evidence="1">The sequence shown here is derived from an EMBL/GenBank/DDBJ whole genome shotgun (WGS) entry which is preliminary data.</text>
</comment>
<protein>
    <submittedName>
        <fullName evidence="1">Uncharacterized protein</fullName>
    </submittedName>
</protein>
<proteinExistence type="predicted"/>
<dbReference type="EMBL" id="CM042886">
    <property type="protein sequence ID" value="KAI4339902.1"/>
    <property type="molecule type" value="Genomic_DNA"/>
</dbReference>
<evidence type="ECO:0000313" key="2">
    <source>
        <dbReference type="Proteomes" id="UP001057402"/>
    </source>
</evidence>